<protein>
    <submittedName>
        <fullName evidence="5">WbnA</fullName>
    </submittedName>
</protein>
<dbReference type="InterPro" id="IPR001173">
    <property type="entry name" value="Glyco_trans_2-like"/>
</dbReference>
<evidence type="ECO:0000256" key="3">
    <source>
        <dbReference type="ARBA" id="ARBA00022679"/>
    </source>
</evidence>
<dbReference type="EMBL" id="AF172324">
    <property type="protein sequence ID" value="AAD50485.1"/>
    <property type="molecule type" value="Genomic_DNA"/>
</dbReference>
<dbReference type="PANTHER" id="PTHR43685:SF5">
    <property type="entry name" value="GLYCOSYLTRANSFERASE EPSE-RELATED"/>
    <property type="match status" value="1"/>
</dbReference>
<dbReference type="Gene3D" id="3.90.550.10">
    <property type="entry name" value="Spore Coat Polysaccharide Biosynthesis Protein SpsA, Chain A"/>
    <property type="match status" value="1"/>
</dbReference>
<organism evidence="5">
    <name type="scientific">Escherichia coli</name>
    <dbReference type="NCBI Taxonomy" id="562"/>
    <lineage>
        <taxon>Bacteria</taxon>
        <taxon>Pseudomonadati</taxon>
        <taxon>Pseudomonadota</taxon>
        <taxon>Gammaproteobacteria</taxon>
        <taxon>Enterobacterales</taxon>
        <taxon>Enterobacteriaceae</taxon>
        <taxon>Escherichia</taxon>
    </lineage>
</organism>
<gene>
    <name evidence="5" type="primary">wbnA</name>
</gene>
<name>Q9RP62_ECOLX</name>
<sequence>MNNETLDVSVVIPVYNCGKTIKETINSILIQTGISFEIIVIDDGSNDETARIVNEICDERIKYFYQNNSGISVALNNGIKRAAAKYIARIDGDDIALPTRLETQFYMLESNPDVAMVASAVEFISDDGIVIGRSFPYTSKYFIRDVLSHHNIYAHPSVMFRKKTILSVGGYNSLLSGYCEDYYLWMQIIKLGKIINVSVPLTQYRISSGQITDWQPSKNYYKVMNRIINSKYIDVNLVNKLAEIKQLEKEKCKNKAVNNIREEIIKKNIFNLAFNILISFRVSRKFASNTICICKNITTLMKVFLT</sequence>
<evidence type="ECO:0000256" key="1">
    <source>
        <dbReference type="ARBA" id="ARBA00006739"/>
    </source>
</evidence>
<evidence type="ECO:0000256" key="2">
    <source>
        <dbReference type="ARBA" id="ARBA00022676"/>
    </source>
</evidence>
<dbReference type="InterPro" id="IPR029044">
    <property type="entry name" value="Nucleotide-diphossugar_trans"/>
</dbReference>
<proteinExistence type="inferred from homology"/>
<dbReference type="InterPro" id="IPR050834">
    <property type="entry name" value="Glycosyltransf_2"/>
</dbReference>
<dbReference type="GO" id="GO:0016757">
    <property type="term" value="F:glycosyltransferase activity"/>
    <property type="evidence" value="ECO:0007669"/>
    <property type="project" value="UniProtKB-KW"/>
</dbReference>
<keyword evidence="2" id="KW-0328">Glycosyltransferase</keyword>
<dbReference type="AlphaFoldDB" id="Q9RP62"/>
<comment type="similarity">
    <text evidence="1">Belongs to the glycosyltransferase 2 family.</text>
</comment>
<evidence type="ECO:0000313" key="5">
    <source>
        <dbReference type="EMBL" id="AAD50485.1"/>
    </source>
</evidence>
<accession>Q9RP62</accession>
<dbReference type="SUPFAM" id="SSF53448">
    <property type="entry name" value="Nucleotide-diphospho-sugar transferases"/>
    <property type="match status" value="1"/>
</dbReference>
<feature type="domain" description="Glycosyltransferase 2-like" evidence="4">
    <location>
        <begin position="9"/>
        <end position="162"/>
    </location>
</feature>
<reference evidence="5" key="1">
    <citation type="journal article" date="1999" name="Infect. Immun.">
        <title>Molecular characterization of the locus encoding biosynthesis of the lipopolysaccharide O antigen of Escherichia coli serotype O113.</title>
        <authorList>
            <person name="Paton A.W."/>
            <person name="Paton J.C."/>
        </authorList>
    </citation>
    <scope>NUCLEOTIDE SEQUENCE</scope>
    <source>
        <strain evidence="5">98NK2</strain>
    </source>
</reference>
<keyword evidence="3" id="KW-0808">Transferase</keyword>
<dbReference type="PANTHER" id="PTHR43685">
    <property type="entry name" value="GLYCOSYLTRANSFERASE"/>
    <property type="match status" value="1"/>
</dbReference>
<dbReference type="Pfam" id="PF00535">
    <property type="entry name" value="Glycos_transf_2"/>
    <property type="match status" value="1"/>
</dbReference>
<evidence type="ECO:0000259" key="4">
    <source>
        <dbReference type="Pfam" id="PF00535"/>
    </source>
</evidence>
<dbReference type="CAZy" id="GT2">
    <property type="family name" value="Glycosyltransferase Family 2"/>
</dbReference>